<feature type="DNA-binding region" description="H-T-H motif" evidence="4">
    <location>
        <begin position="37"/>
        <end position="56"/>
    </location>
</feature>
<evidence type="ECO:0000256" key="1">
    <source>
        <dbReference type="ARBA" id="ARBA00023015"/>
    </source>
</evidence>
<dbReference type="GeneID" id="95374986"/>
<evidence type="ECO:0000313" key="8">
    <source>
        <dbReference type="Proteomes" id="UP000288943"/>
    </source>
</evidence>
<dbReference type="PRINTS" id="PR00455">
    <property type="entry name" value="HTHTETR"/>
</dbReference>
<proteinExistence type="predicted"/>
<dbReference type="SUPFAM" id="SSF46689">
    <property type="entry name" value="Homeodomain-like"/>
    <property type="match status" value="1"/>
</dbReference>
<evidence type="ECO:0000313" key="6">
    <source>
        <dbReference type="EMBL" id="MCY9594964.1"/>
    </source>
</evidence>
<name>A0A410WTX5_9BACL</name>
<dbReference type="Pfam" id="PF00440">
    <property type="entry name" value="TetR_N"/>
    <property type="match status" value="1"/>
</dbReference>
<feature type="domain" description="HTH tetR-type" evidence="5">
    <location>
        <begin position="14"/>
        <end position="74"/>
    </location>
</feature>
<keyword evidence="9" id="KW-1185">Reference proteome</keyword>
<dbReference type="Proteomes" id="UP000288943">
    <property type="component" value="Chromosome"/>
</dbReference>
<dbReference type="RefSeq" id="WP_042231040.1">
    <property type="nucleotide sequence ID" value="NZ_CP026520.1"/>
</dbReference>
<gene>
    <name evidence="6" type="ORF">M5X16_04135</name>
    <name evidence="7" type="ORF">PC41400_09225</name>
</gene>
<dbReference type="PANTHER" id="PTHR30055">
    <property type="entry name" value="HTH-TYPE TRANSCRIPTIONAL REGULATOR RUTR"/>
    <property type="match status" value="1"/>
</dbReference>
<sequence>MSVNNPEKVTRQREERRSQILHASIGIFANKGLAAAKISDIAEAAGISHGHVYNYYSSKEELFVSLVKMLQERYGRVCEEARGREGNARDKLLWHARKIGEDENALNGMHVVLHAETIAGISAEEKREIPRRAVENLQPIIAIVKQGQEEGTFREGRPEELAVLYFALLNGVSGARRRGLGAVASPDEEQLVGLLCK</sequence>
<dbReference type="EMBL" id="JAMDMJ010000004">
    <property type="protein sequence ID" value="MCY9594964.1"/>
    <property type="molecule type" value="Genomic_DNA"/>
</dbReference>
<dbReference type="Proteomes" id="UP001527202">
    <property type="component" value="Unassembled WGS sequence"/>
</dbReference>
<reference evidence="6 9" key="2">
    <citation type="submission" date="2022-05" db="EMBL/GenBank/DDBJ databases">
        <title>Genome Sequencing of Bee-Associated Microbes.</title>
        <authorList>
            <person name="Dunlap C."/>
        </authorList>
    </citation>
    <scope>NUCLEOTIDE SEQUENCE [LARGE SCALE GENOMIC DNA]</scope>
    <source>
        <strain evidence="6 9">NRRL B-23120</strain>
    </source>
</reference>
<reference evidence="7 8" key="1">
    <citation type="submission" date="2018-01" db="EMBL/GenBank/DDBJ databases">
        <title>The whole genome sequencing and assembly of Paenibacillus chitinolyticus KCCM 41400 strain.</title>
        <authorList>
            <person name="Kim J.-Y."/>
            <person name="Park M.-K."/>
            <person name="Lee Y.-J."/>
            <person name="Yi H."/>
            <person name="Bahn Y.-S."/>
            <person name="Kim J.F."/>
            <person name="Lee D.-W."/>
        </authorList>
    </citation>
    <scope>NUCLEOTIDE SEQUENCE [LARGE SCALE GENOMIC DNA]</scope>
    <source>
        <strain evidence="7 8">KCCM 41400</strain>
    </source>
</reference>
<keyword evidence="1" id="KW-0805">Transcription regulation</keyword>
<dbReference type="SUPFAM" id="SSF48498">
    <property type="entry name" value="Tetracyclin repressor-like, C-terminal domain"/>
    <property type="match status" value="1"/>
</dbReference>
<dbReference type="AlphaFoldDB" id="A0A410WTX5"/>
<dbReference type="PANTHER" id="PTHR30055:SF234">
    <property type="entry name" value="HTH-TYPE TRANSCRIPTIONAL REGULATOR BETI"/>
    <property type="match status" value="1"/>
</dbReference>
<evidence type="ECO:0000313" key="9">
    <source>
        <dbReference type="Proteomes" id="UP001527202"/>
    </source>
</evidence>
<dbReference type="PROSITE" id="PS50977">
    <property type="entry name" value="HTH_TETR_2"/>
    <property type="match status" value="1"/>
</dbReference>
<dbReference type="Gene3D" id="1.10.357.10">
    <property type="entry name" value="Tetracycline Repressor, domain 2"/>
    <property type="match status" value="1"/>
</dbReference>
<evidence type="ECO:0000256" key="2">
    <source>
        <dbReference type="ARBA" id="ARBA00023125"/>
    </source>
</evidence>
<dbReference type="InterPro" id="IPR009057">
    <property type="entry name" value="Homeodomain-like_sf"/>
</dbReference>
<keyword evidence="2 4" id="KW-0238">DNA-binding</keyword>
<evidence type="ECO:0000256" key="3">
    <source>
        <dbReference type="ARBA" id="ARBA00023163"/>
    </source>
</evidence>
<organism evidence="7 8">
    <name type="scientific">Paenibacillus chitinolyticus</name>
    <dbReference type="NCBI Taxonomy" id="79263"/>
    <lineage>
        <taxon>Bacteria</taxon>
        <taxon>Bacillati</taxon>
        <taxon>Bacillota</taxon>
        <taxon>Bacilli</taxon>
        <taxon>Bacillales</taxon>
        <taxon>Paenibacillaceae</taxon>
        <taxon>Paenibacillus</taxon>
    </lineage>
</organism>
<protein>
    <submittedName>
        <fullName evidence="7">TetR/AcrR family transcriptional regulator</fullName>
    </submittedName>
</protein>
<dbReference type="GO" id="GO:0000976">
    <property type="term" value="F:transcription cis-regulatory region binding"/>
    <property type="evidence" value="ECO:0007669"/>
    <property type="project" value="TreeGrafter"/>
</dbReference>
<evidence type="ECO:0000259" key="5">
    <source>
        <dbReference type="PROSITE" id="PS50977"/>
    </source>
</evidence>
<dbReference type="Gene3D" id="1.10.10.60">
    <property type="entry name" value="Homeodomain-like"/>
    <property type="match status" value="1"/>
</dbReference>
<keyword evidence="3" id="KW-0804">Transcription</keyword>
<dbReference type="InterPro" id="IPR050109">
    <property type="entry name" value="HTH-type_TetR-like_transc_reg"/>
</dbReference>
<dbReference type="EMBL" id="CP026520">
    <property type="protein sequence ID" value="QAV17835.1"/>
    <property type="molecule type" value="Genomic_DNA"/>
</dbReference>
<evidence type="ECO:0000256" key="4">
    <source>
        <dbReference type="PROSITE-ProRule" id="PRU00335"/>
    </source>
</evidence>
<accession>A0A410WTX5</accession>
<dbReference type="KEGG" id="pchi:PC41400_09225"/>
<dbReference type="InterPro" id="IPR001647">
    <property type="entry name" value="HTH_TetR"/>
</dbReference>
<dbReference type="OrthoDB" id="2373640at2"/>
<dbReference type="InterPro" id="IPR036271">
    <property type="entry name" value="Tet_transcr_reg_TetR-rel_C_sf"/>
</dbReference>
<dbReference type="GO" id="GO:0003700">
    <property type="term" value="F:DNA-binding transcription factor activity"/>
    <property type="evidence" value="ECO:0007669"/>
    <property type="project" value="TreeGrafter"/>
</dbReference>
<evidence type="ECO:0000313" key="7">
    <source>
        <dbReference type="EMBL" id="QAV17835.1"/>
    </source>
</evidence>